<gene>
    <name evidence="2" type="ORF">AMSG_02124</name>
</gene>
<feature type="domain" description="AB hydrolase-1" evidence="1">
    <location>
        <begin position="56"/>
        <end position="179"/>
    </location>
</feature>
<dbReference type="PANTHER" id="PTHR42886">
    <property type="entry name" value="RE40534P-RELATED"/>
    <property type="match status" value="1"/>
</dbReference>
<dbReference type="PANTHER" id="PTHR42886:SF53">
    <property type="entry name" value="ALPHA_BETA-HYDROLASES SUPERFAMILY PROTEIN"/>
    <property type="match status" value="1"/>
</dbReference>
<protein>
    <submittedName>
        <fullName evidence="2">Esterase</fullName>
    </submittedName>
</protein>
<dbReference type="Gene3D" id="3.40.50.1820">
    <property type="entry name" value="alpha/beta hydrolase"/>
    <property type="match status" value="1"/>
</dbReference>
<keyword evidence="3" id="KW-1185">Reference proteome</keyword>
<dbReference type="Proteomes" id="UP000054408">
    <property type="component" value="Unassembled WGS sequence"/>
</dbReference>
<evidence type="ECO:0000259" key="1">
    <source>
        <dbReference type="Pfam" id="PF00561"/>
    </source>
</evidence>
<name>A0A0L0DUZ5_THETB</name>
<dbReference type="GeneID" id="25561830"/>
<dbReference type="STRING" id="461836.A0A0L0DUZ5"/>
<evidence type="ECO:0000313" key="3">
    <source>
        <dbReference type="Proteomes" id="UP000054408"/>
    </source>
</evidence>
<reference evidence="2 3" key="1">
    <citation type="submission" date="2010-05" db="EMBL/GenBank/DDBJ databases">
        <title>The Genome Sequence of Thecamonas trahens ATCC 50062.</title>
        <authorList>
            <consortium name="The Broad Institute Genome Sequencing Platform"/>
            <person name="Russ C."/>
            <person name="Cuomo C."/>
            <person name="Shea T."/>
            <person name="Young S.K."/>
            <person name="Zeng Q."/>
            <person name="Koehrsen M."/>
            <person name="Haas B."/>
            <person name="Borodovsky M."/>
            <person name="Guigo R."/>
            <person name="Alvarado L."/>
            <person name="Berlin A."/>
            <person name="Bochicchio J."/>
            <person name="Borenstein D."/>
            <person name="Chapman S."/>
            <person name="Chen Z."/>
            <person name="Freedman E."/>
            <person name="Gellesch M."/>
            <person name="Goldberg J."/>
            <person name="Griggs A."/>
            <person name="Gujja S."/>
            <person name="Heilman E."/>
            <person name="Heiman D."/>
            <person name="Hepburn T."/>
            <person name="Howarth C."/>
            <person name="Jen D."/>
            <person name="Larson L."/>
            <person name="Mehta T."/>
            <person name="Park D."/>
            <person name="Pearson M."/>
            <person name="Roberts A."/>
            <person name="Saif S."/>
            <person name="Shenoy N."/>
            <person name="Sisk P."/>
            <person name="Stolte C."/>
            <person name="Sykes S."/>
            <person name="Thomson T."/>
            <person name="Walk T."/>
            <person name="White J."/>
            <person name="Yandava C."/>
            <person name="Burger G."/>
            <person name="Gray M.W."/>
            <person name="Holland P.W.H."/>
            <person name="King N."/>
            <person name="Lang F.B.F."/>
            <person name="Roger A.J."/>
            <person name="Ruiz-Trillo I."/>
            <person name="Lander E."/>
            <person name="Nusbaum C."/>
        </authorList>
    </citation>
    <scope>NUCLEOTIDE SEQUENCE [LARGE SCALE GENOMIC DNA]</scope>
    <source>
        <strain evidence="2 3">ATCC 50062</strain>
    </source>
</reference>
<evidence type="ECO:0000313" key="2">
    <source>
        <dbReference type="EMBL" id="KNC56109.1"/>
    </source>
</evidence>
<dbReference type="Pfam" id="PF00561">
    <property type="entry name" value="Abhydrolase_1"/>
    <property type="match status" value="1"/>
</dbReference>
<proteinExistence type="predicted"/>
<dbReference type="InterPro" id="IPR029058">
    <property type="entry name" value="AB_hydrolase_fold"/>
</dbReference>
<organism evidence="2 3">
    <name type="scientific">Thecamonas trahens ATCC 50062</name>
    <dbReference type="NCBI Taxonomy" id="461836"/>
    <lineage>
        <taxon>Eukaryota</taxon>
        <taxon>Apusozoa</taxon>
        <taxon>Apusomonadida</taxon>
        <taxon>Apusomonadidae</taxon>
        <taxon>Thecamonas</taxon>
    </lineage>
</organism>
<dbReference type="AlphaFoldDB" id="A0A0L0DUZ5"/>
<dbReference type="InterPro" id="IPR000073">
    <property type="entry name" value="AB_hydrolase_1"/>
</dbReference>
<dbReference type="eggNOG" id="KOG4667">
    <property type="taxonomic scope" value="Eukaryota"/>
</dbReference>
<dbReference type="EMBL" id="GL349440">
    <property type="protein sequence ID" value="KNC56109.1"/>
    <property type="molecule type" value="Genomic_DNA"/>
</dbReference>
<dbReference type="SUPFAM" id="SSF53474">
    <property type="entry name" value="alpha/beta-Hydrolases"/>
    <property type="match status" value="1"/>
</dbReference>
<accession>A0A0L0DUZ5</accession>
<dbReference type="RefSeq" id="XP_013761151.1">
    <property type="nucleotide sequence ID" value="XM_013905697.1"/>
</dbReference>
<sequence length="293" mass="29628">MAETVAPVVIETSVATTDAAGSMLAVALTLPAERAGEAAAWEAALGSGAPVASGAPAVMVCHGLFGHKDNVFFRALGLALARKGLVALRITCRGNRGSGGAWAMSGYADDVDDMLAVMAATRAGLGLEFVALIGHSRGGNSVVLAGADPRCPSSVVAVVALAPRRLMPAIVPRYFTESQVAIIRAAGSLRWVPAFKPSVEVTITTQDLDTLLGLDMDAAYAALDSMSSRTVTVVHGDADAVIPVDDSASLPAAFPSVGFVCVPGADHLFTNTPDASDAVVTAAIDAVVAASST</sequence>
<dbReference type="OrthoDB" id="9988524at2759"/>